<dbReference type="CDD" id="cd18820">
    <property type="entry name" value="GH43_LbAraf43-like"/>
    <property type="match status" value="1"/>
</dbReference>
<evidence type="ECO:0000256" key="3">
    <source>
        <dbReference type="ARBA" id="ARBA00022723"/>
    </source>
</evidence>
<evidence type="ECO:0000256" key="7">
    <source>
        <dbReference type="PIRSR" id="PIRSR600917-52"/>
    </source>
</evidence>
<dbReference type="Pfam" id="PF00884">
    <property type="entry name" value="Sulfatase"/>
    <property type="match status" value="2"/>
</dbReference>
<feature type="compositionally biased region" description="Pro residues" evidence="8">
    <location>
        <begin position="1232"/>
        <end position="1242"/>
    </location>
</feature>
<feature type="region of interest" description="Disordered" evidence="8">
    <location>
        <begin position="820"/>
        <end position="844"/>
    </location>
</feature>
<evidence type="ECO:0000256" key="8">
    <source>
        <dbReference type="SAM" id="MobiDB-lite"/>
    </source>
</evidence>
<feature type="domain" description="Sulfatase N-terminal" evidence="10">
    <location>
        <begin position="36"/>
        <end position="304"/>
    </location>
</feature>
<keyword evidence="4 11" id="KW-0378">Hydrolase</keyword>
<evidence type="ECO:0000256" key="9">
    <source>
        <dbReference type="SAM" id="SignalP"/>
    </source>
</evidence>
<evidence type="ECO:0000256" key="5">
    <source>
        <dbReference type="ARBA" id="ARBA00022837"/>
    </source>
</evidence>
<dbReference type="GO" id="GO:0004065">
    <property type="term" value="F:arylsulfatase activity"/>
    <property type="evidence" value="ECO:0007669"/>
    <property type="project" value="TreeGrafter"/>
</dbReference>
<keyword evidence="12" id="KW-1185">Reference proteome</keyword>
<dbReference type="InterPro" id="IPR023296">
    <property type="entry name" value="Glyco_hydro_beta-prop_sf"/>
</dbReference>
<protein>
    <submittedName>
        <fullName evidence="11">Extracellular exo-alpha-(1-&gt;5)-L-arabinofuranosidase</fullName>
        <ecNumber evidence="11">3.2.1.55</ecNumber>
    </submittedName>
</protein>
<feature type="region of interest" description="Disordered" evidence="8">
    <location>
        <begin position="1226"/>
        <end position="1246"/>
    </location>
</feature>
<dbReference type="InterPro" id="IPR017850">
    <property type="entry name" value="Alkaline_phosphatase_core_sf"/>
</dbReference>
<keyword evidence="9" id="KW-0732">Signal</keyword>
<organism evidence="11 12">
    <name type="scientific">Neorhodopirellula pilleata</name>
    <dbReference type="NCBI Taxonomy" id="2714738"/>
    <lineage>
        <taxon>Bacteria</taxon>
        <taxon>Pseudomonadati</taxon>
        <taxon>Planctomycetota</taxon>
        <taxon>Planctomycetia</taxon>
        <taxon>Pirellulales</taxon>
        <taxon>Pirellulaceae</taxon>
        <taxon>Neorhodopirellula</taxon>
    </lineage>
</organism>
<name>A0A5C5ZQ43_9BACT</name>
<evidence type="ECO:0000256" key="4">
    <source>
        <dbReference type="ARBA" id="ARBA00022801"/>
    </source>
</evidence>
<dbReference type="Gene3D" id="3.30.1120.10">
    <property type="match status" value="1"/>
</dbReference>
<gene>
    <name evidence="11" type="ORF">Pla100_56860</name>
</gene>
<dbReference type="SUPFAM" id="SSF75005">
    <property type="entry name" value="Arabinanase/levansucrase/invertase"/>
    <property type="match status" value="1"/>
</dbReference>
<keyword evidence="5" id="KW-0106">Calcium</keyword>
<dbReference type="Gene3D" id="2.115.10.20">
    <property type="entry name" value="Glycosyl hydrolase domain, family 43"/>
    <property type="match status" value="1"/>
</dbReference>
<comment type="PTM">
    <text evidence="7">The conversion to 3-oxoalanine (also known as C-formylglycine, FGly), of a serine or cysteine residue in prokaryotes and of a cysteine residue in eukaryotes, is critical for catalytic activity.</text>
</comment>
<evidence type="ECO:0000256" key="1">
    <source>
        <dbReference type="ARBA" id="ARBA00008779"/>
    </source>
</evidence>
<reference evidence="11 12" key="1">
    <citation type="submission" date="2019-02" db="EMBL/GenBank/DDBJ databases">
        <title>Deep-cultivation of Planctomycetes and their phenomic and genomic characterization uncovers novel biology.</title>
        <authorList>
            <person name="Wiegand S."/>
            <person name="Jogler M."/>
            <person name="Boedeker C."/>
            <person name="Pinto D."/>
            <person name="Vollmers J."/>
            <person name="Rivas-Marin E."/>
            <person name="Kohn T."/>
            <person name="Peeters S.H."/>
            <person name="Heuer A."/>
            <person name="Rast P."/>
            <person name="Oberbeckmann S."/>
            <person name="Bunk B."/>
            <person name="Jeske O."/>
            <person name="Meyerdierks A."/>
            <person name="Storesund J.E."/>
            <person name="Kallscheuer N."/>
            <person name="Luecker S."/>
            <person name="Lage O.M."/>
            <person name="Pohl T."/>
            <person name="Merkel B.J."/>
            <person name="Hornburger P."/>
            <person name="Mueller R.-W."/>
            <person name="Bruemmer F."/>
            <person name="Labrenz M."/>
            <person name="Spormann A.M."/>
            <person name="Op Den Camp H."/>
            <person name="Overmann J."/>
            <person name="Amann R."/>
            <person name="Jetten M.S.M."/>
            <person name="Mascher T."/>
            <person name="Medema M.H."/>
            <person name="Devos D.P."/>
            <person name="Kaster A.-K."/>
            <person name="Ovreas L."/>
            <person name="Rohde M."/>
            <person name="Galperin M.Y."/>
            <person name="Jogler C."/>
        </authorList>
    </citation>
    <scope>NUCLEOTIDE SEQUENCE [LARGE SCALE GENOMIC DNA]</scope>
    <source>
        <strain evidence="11 12">Pla100</strain>
    </source>
</reference>
<dbReference type="InterPro" id="IPR000917">
    <property type="entry name" value="Sulfatase_N"/>
</dbReference>
<dbReference type="PROSITE" id="PS00523">
    <property type="entry name" value="SULFATASE_1"/>
    <property type="match status" value="1"/>
</dbReference>
<dbReference type="Pfam" id="PF04616">
    <property type="entry name" value="Glyco_hydro_43"/>
    <property type="match status" value="1"/>
</dbReference>
<proteinExistence type="inferred from homology"/>
<evidence type="ECO:0000313" key="11">
    <source>
        <dbReference type="EMBL" id="TWT89218.1"/>
    </source>
</evidence>
<evidence type="ECO:0000256" key="2">
    <source>
        <dbReference type="ARBA" id="ARBA00009865"/>
    </source>
</evidence>
<feature type="domain" description="Sulfatase N-terminal" evidence="10">
    <location>
        <begin position="464"/>
        <end position="773"/>
    </location>
</feature>
<comment type="caution">
    <text evidence="11">The sequence shown here is derived from an EMBL/GenBank/DDBJ whole genome shotgun (WGS) entry which is preliminary data.</text>
</comment>
<dbReference type="SUPFAM" id="SSF53649">
    <property type="entry name" value="Alkaline phosphatase-like"/>
    <property type="match status" value="2"/>
</dbReference>
<sequence precursor="true">MIFLRSLIHLASLSASFMTLAAIAATPDGQAGSRKPDMVVFLSDDHTWRDSSVYGSPDIRTPNMQRLASAGMTFEQAFVASPSCAPSRAALLTGMYPANNGAEPNHSRPHADLKKLPAYLQEAGYQVVSFGKVGHYRQTTEYGFDIARHFNYHEDVAVDEAVMWLKDRKSTKPLCLFVGTNWPHVPWPTDTEDIDQDELVVPPNHIDTPTSRTWRARYVAAIGKMDQELGKVYDAAREVLGDDVFFLHTSDHGAQWPFGKWNLYEDGVRTPLIVSWPGRIANGTRTNAMVSWIDILPTLLDVADEASPTDIDGRSFLPVLQGKTAEHRDVIYTTHSGDGSFNVFPIRAARTADGCKYIRNLHPEFRFLSHVTKNTGDSGYWSSWVDAATTDPDAREKVRNYQIRPAEEFYNTNTDPYEQVNLVNEPRYQSELDSLRKSIDGWMRETGDTQTVFGPPQPLANQKPNIITVFIDDMGWSDLSSYGGTRTTTENIDRLADEGLRFRNFYVNSPICSPSRVALSTGQYPQRHRISSYLAHRDLNRSRGVAQWLDPSAPMLARELKNTGYTTGHFGKWHMGGQRDVGDAPLIGAYGFDESLTNFEGLGPRVLPLKDAYDGKPAKKHDLGSGDLGRGPIRWEDRSVITAAFVDEALTFIDRAAASDQPFFVNLWPDDVHSPFFPPEVLRDQTDESKRALYYAVLDAMDQQLGVLFDRVRNDEKLRDNTLILVMSDNGHEEGAGSSDPLRGAKTWLYEGGVRSPLIVWGPGVLADDVAGTTNDTSVLCALDVNRSLYTLAGISPPDDVQLDGENLLPTILGREKESRDAPIFWRRPPDRPGNQDQDNPDLAVRDGRWKYLVNYDGSDPQLYDLHADPSESTNQIDKHNDVAQRLHAELMKWNEQLPKDAGDPSWPGPDNVGSLEPNLFVNPIAEGADPWVTRDPNADRYLWCFSDGNRAIAIHTSDTLTSIGTKHIVWRAPDEGPYSQEIWAPELHCLDDRWHIYFAASDGDNHNHLAYVLRSETSDPLGSYELVGPLATGEGDSRDDPNIWAIDMTVLQHNGKRYAVWSGWDAPGTDQQYLYIAAMTSPTELVGPRVRICDNDDYLWERVEPQAEARGLNEGPQVFQAKNSTAIVYSCGGSWLPTYKLGLLELTGDDPLKPESWTKRNKPIFEGNASTYGIGHSCFVKSPDEKQWWHVFHAKRDRSPGWRRVIYVQPMQVGRRGYPIFGEPANAGVPLPRPSGDPPRPVSDSTGSFSYYGHHQYATIDSETIRLGHVPETPINEYRSGEKVVLDHDVPDDFQAQVAIDFLGNANARDAGMLFRCTGASVGYDAQRGYFAGLIPQTNLVILGTMDGSMWRELTRTQTTIDTAKPQQLFVDMKGDQITVKHNGETKIEHSDDTYSSGTVGLRVVNTDAVFSEFLVK</sequence>
<evidence type="ECO:0000256" key="6">
    <source>
        <dbReference type="ARBA" id="ARBA00023295"/>
    </source>
</evidence>
<dbReference type="PANTHER" id="PTHR42693">
    <property type="entry name" value="ARYLSULFATASE FAMILY MEMBER"/>
    <property type="match status" value="1"/>
</dbReference>
<dbReference type="EMBL" id="SJPM01000020">
    <property type="protein sequence ID" value="TWT89218.1"/>
    <property type="molecule type" value="Genomic_DNA"/>
</dbReference>
<evidence type="ECO:0000313" key="12">
    <source>
        <dbReference type="Proteomes" id="UP000316213"/>
    </source>
</evidence>
<keyword evidence="3" id="KW-0479">Metal-binding</keyword>
<dbReference type="CDD" id="cd16027">
    <property type="entry name" value="SGSH"/>
    <property type="match status" value="1"/>
</dbReference>
<dbReference type="GO" id="GO:0046556">
    <property type="term" value="F:alpha-L-arabinofuranosidase activity"/>
    <property type="evidence" value="ECO:0007669"/>
    <property type="project" value="UniProtKB-EC"/>
</dbReference>
<evidence type="ECO:0000259" key="10">
    <source>
        <dbReference type="Pfam" id="PF00884"/>
    </source>
</evidence>
<feature type="chain" id="PRO_5023017764" evidence="9">
    <location>
        <begin position="22"/>
        <end position="1418"/>
    </location>
</feature>
<dbReference type="GO" id="GO:0046872">
    <property type="term" value="F:metal ion binding"/>
    <property type="evidence" value="ECO:0007669"/>
    <property type="project" value="UniProtKB-KW"/>
</dbReference>
<accession>A0A5C5ZQ43</accession>
<feature type="signal peptide" evidence="9">
    <location>
        <begin position="1"/>
        <end position="21"/>
    </location>
</feature>
<comment type="similarity">
    <text evidence="1">Belongs to the sulfatase family.</text>
</comment>
<dbReference type="EC" id="3.2.1.55" evidence="11"/>
<dbReference type="InterPro" id="IPR024607">
    <property type="entry name" value="Sulfatase_CS"/>
</dbReference>
<comment type="similarity">
    <text evidence="2">Belongs to the glycosyl hydrolase 43 family.</text>
</comment>
<dbReference type="InterPro" id="IPR050738">
    <property type="entry name" value="Sulfatase"/>
</dbReference>
<dbReference type="Gene3D" id="2.60.120.560">
    <property type="entry name" value="Exo-inulinase, domain 1"/>
    <property type="match status" value="1"/>
</dbReference>
<dbReference type="Gene3D" id="3.40.720.10">
    <property type="entry name" value="Alkaline Phosphatase, subunit A"/>
    <property type="match status" value="2"/>
</dbReference>
<dbReference type="GO" id="GO:0005975">
    <property type="term" value="P:carbohydrate metabolic process"/>
    <property type="evidence" value="ECO:0007669"/>
    <property type="project" value="InterPro"/>
</dbReference>
<dbReference type="PANTHER" id="PTHR42693:SF33">
    <property type="entry name" value="ARYLSULFATASE"/>
    <property type="match status" value="1"/>
</dbReference>
<dbReference type="Proteomes" id="UP000316213">
    <property type="component" value="Unassembled WGS sequence"/>
</dbReference>
<feature type="modified residue" description="3-oxoalanine (Ser)" evidence="7">
    <location>
        <position position="1063"/>
    </location>
</feature>
<dbReference type="RefSeq" id="WP_197168274.1">
    <property type="nucleotide sequence ID" value="NZ_SJPM01000020.1"/>
</dbReference>
<dbReference type="InterPro" id="IPR006710">
    <property type="entry name" value="Glyco_hydro_43"/>
</dbReference>
<keyword evidence="6 11" id="KW-0326">Glycosidase</keyword>